<organism evidence="13 14">
    <name type="scientific">Conchiformibius steedae</name>
    <dbReference type="NCBI Taxonomy" id="153493"/>
    <lineage>
        <taxon>Bacteria</taxon>
        <taxon>Pseudomonadati</taxon>
        <taxon>Pseudomonadota</taxon>
        <taxon>Betaproteobacteria</taxon>
        <taxon>Neisseriales</taxon>
        <taxon>Neisseriaceae</taxon>
        <taxon>Conchiformibius</taxon>
    </lineage>
</organism>
<proteinExistence type="inferred from homology"/>
<sequence length="559" mass="61471">MTTSQAAEQVAEQAETQATADAAEPIQESSADTSEPAAAQTNETPSADTDTSTESLETKTDDDANILLTMTDVHKSFPGVKALDGVNLTVKAHSVHALMGENGAGKSTLLKCLFGIYAKDAGSIRFLGKEIDFRNAKEALENGISMVHQELNLVKQRSVMDNLWLGRYPAKGWFVDEAKMYRDTKAIFDELGINIDPRETVAKLTVSEMQMIEIAKAFSYDAKIVIMDEPTSSLSEKEVAHLFSIIDKLKQRGCGIIYISHKMEEIFKICDEITVLRDGKWIDTVAVADTNMDDLVAKMVGRSLTQRFPEKENTPGEVLLQVRNLTAKNQPSIQDVSFELRQGEVLGIGGLVGAKRTDIVETLFGIRERAAGEIVLRGQTLENASPVEAIKNGFALVTEERRSTGIFAGLDISFNSLIANIKQYEKHGLLSKGQMREDTQWVIDSMRVKTPDQKTRIGTLSGGNQQKVIIGRWLLTRPDILMLDEPTRGIDVGAKFEIYQLIADLAKQGKSVMVISSEMPELLGITDRILVMSAGRVAGVVETAKTNQEEILQLSAKYL</sequence>
<dbReference type="InterPro" id="IPR017871">
    <property type="entry name" value="ABC_transporter-like_CS"/>
</dbReference>
<dbReference type="GO" id="GO:0016887">
    <property type="term" value="F:ATP hydrolysis activity"/>
    <property type="evidence" value="ECO:0007669"/>
    <property type="project" value="InterPro"/>
</dbReference>
<dbReference type="FunFam" id="3.40.50.300:FF:000126">
    <property type="entry name" value="Galactose/methyl galactoside import ATP-binding protein MglA"/>
    <property type="match status" value="1"/>
</dbReference>
<evidence type="ECO:0000256" key="7">
    <source>
        <dbReference type="ARBA" id="ARBA00022840"/>
    </source>
</evidence>
<keyword evidence="7 10" id="KW-0067">ATP-binding</keyword>
<comment type="function">
    <text evidence="10">Part of an ABC transporter complex involved in carbohydrate import. Could be involved in ribose, galactose and/or methyl galactoside import. Responsible for energy coupling to the transport system.</text>
</comment>
<dbReference type="InterPro" id="IPR050107">
    <property type="entry name" value="ABC_carbohydrate_import_ATPase"/>
</dbReference>
<dbReference type="STRING" id="1121352.GCA_000620925_00806"/>
<evidence type="ECO:0000256" key="3">
    <source>
        <dbReference type="ARBA" id="ARBA00022475"/>
    </source>
</evidence>
<dbReference type="PANTHER" id="PTHR43790:SF7">
    <property type="entry name" value="GALACTOSE_METHYL GALACTOSIDE IMPORT ATP-BINDING PROTEIN MGLA"/>
    <property type="match status" value="1"/>
</dbReference>
<evidence type="ECO:0000313" key="14">
    <source>
        <dbReference type="Proteomes" id="UP000269923"/>
    </source>
</evidence>
<evidence type="ECO:0000256" key="9">
    <source>
        <dbReference type="ARBA" id="ARBA00023136"/>
    </source>
</evidence>
<keyword evidence="14" id="KW-1185">Reference proteome</keyword>
<dbReference type="Pfam" id="PF00005">
    <property type="entry name" value="ABC_tran"/>
    <property type="match status" value="2"/>
</dbReference>
<protein>
    <recommendedName>
        <fullName evidence="10">Ribose/galactose/methyl galactoside import ATP-binding protein</fullName>
        <ecNumber evidence="10">7.5.2.11</ecNumber>
    </recommendedName>
</protein>
<dbReference type="InterPro" id="IPR027417">
    <property type="entry name" value="P-loop_NTPase"/>
</dbReference>
<comment type="catalytic activity">
    <reaction evidence="10">
        <text>D-galactose(out) + ATP + H2O = D-galactose(in) + ADP + phosphate + H(+)</text>
        <dbReference type="Rhea" id="RHEA:60156"/>
        <dbReference type="ChEBI" id="CHEBI:4139"/>
        <dbReference type="ChEBI" id="CHEBI:15377"/>
        <dbReference type="ChEBI" id="CHEBI:15378"/>
        <dbReference type="ChEBI" id="CHEBI:30616"/>
        <dbReference type="ChEBI" id="CHEBI:43474"/>
        <dbReference type="ChEBI" id="CHEBI:456216"/>
        <dbReference type="EC" id="7.5.2.11"/>
    </reaction>
</comment>
<name>A0A3P2A9T4_9NEIS</name>
<dbReference type="SMART" id="SM00382">
    <property type="entry name" value="AAA"/>
    <property type="match status" value="2"/>
</dbReference>
<dbReference type="Proteomes" id="UP000269923">
    <property type="component" value="Unassembled WGS sequence"/>
</dbReference>
<dbReference type="InterPro" id="IPR003593">
    <property type="entry name" value="AAA+_ATPase"/>
</dbReference>
<dbReference type="SUPFAM" id="SSF52540">
    <property type="entry name" value="P-loop containing nucleoside triphosphate hydrolases"/>
    <property type="match status" value="2"/>
</dbReference>
<evidence type="ECO:0000256" key="1">
    <source>
        <dbReference type="ARBA" id="ARBA00004202"/>
    </source>
</evidence>
<keyword evidence="8 10" id="KW-1278">Translocase</keyword>
<dbReference type="GO" id="GO:0015749">
    <property type="term" value="P:monosaccharide transmembrane transport"/>
    <property type="evidence" value="ECO:0007669"/>
    <property type="project" value="UniProtKB-ARBA"/>
</dbReference>
<dbReference type="CDD" id="cd03216">
    <property type="entry name" value="ABC_Carb_Monos_I"/>
    <property type="match status" value="1"/>
</dbReference>
<comment type="subcellular location">
    <subcellularLocation>
        <location evidence="10">Cell inner membrane</location>
        <topology evidence="10">Peripheral membrane protein</topology>
    </subcellularLocation>
    <subcellularLocation>
        <location evidence="1">Cell membrane</location>
        <topology evidence="1">Peripheral membrane protein</topology>
    </subcellularLocation>
</comment>
<dbReference type="EC" id="7.5.2.11" evidence="10"/>
<keyword evidence="10" id="KW-0997">Cell inner membrane</keyword>
<dbReference type="PROSITE" id="PS50893">
    <property type="entry name" value="ABC_TRANSPORTER_2"/>
    <property type="match status" value="2"/>
</dbReference>
<dbReference type="PROSITE" id="PS00211">
    <property type="entry name" value="ABC_TRANSPORTER_1"/>
    <property type="match status" value="1"/>
</dbReference>
<dbReference type="AlphaFoldDB" id="A0A3P2A9T4"/>
<comment type="caution">
    <text evidence="13">The sequence shown here is derived from an EMBL/GenBank/DDBJ whole genome shotgun (WGS) entry which is preliminary data.</text>
</comment>
<keyword evidence="9 10" id="KW-0472">Membrane</keyword>
<dbReference type="GO" id="GO:0043211">
    <property type="term" value="F:ABC-type carbohydrate transporter activity"/>
    <property type="evidence" value="ECO:0007669"/>
    <property type="project" value="UniProtKB-UniRule"/>
</dbReference>
<keyword evidence="4 10" id="KW-0762">Sugar transport</keyword>
<dbReference type="PANTHER" id="PTHR43790">
    <property type="entry name" value="CARBOHYDRATE TRANSPORT ATP-BINDING PROTEIN MG119-RELATED"/>
    <property type="match status" value="1"/>
</dbReference>
<dbReference type="NCBIfam" id="NF008215">
    <property type="entry name" value="PRK10982.1"/>
    <property type="match status" value="1"/>
</dbReference>
<evidence type="ECO:0000256" key="6">
    <source>
        <dbReference type="ARBA" id="ARBA00022741"/>
    </source>
</evidence>
<dbReference type="GO" id="GO:0005524">
    <property type="term" value="F:ATP binding"/>
    <property type="evidence" value="ECO:0007669"/>
    <property type="project" value="UniProtKB-UniRule"/>
</dbReference>
<gene>
    <name evidence="13" type="primary">mglA</name>
    <name evidence="13" type="ORF">EII21_03415</name>
</gene>
<dbReference type="Gene3D" id="3.40.50.300">
    <property type="entry name" value="P-loop containing nucleotide triphosphate hydrolases"/>
    <property type="match status" value="2"/>
</dbReference>
<feature type="region of interest" description="Disordered" evidence="11">
    <location>
        <begin position="1"/>
        <end position="60"/>
    </location>
</feature>
<dbReference type="OrthoDB" id="8573945at2"/>
<dbReference type="InterPro" id="IPR003439">
    <property type="entry name" value="ABC_transporter-like_ATP-bd"/>
</dbReference>
<evidence type="ECO:0000256" key="8">
    <source>
        <dbReference type="ARBA" id="ARBA00022967"/>
    </source>
</evidence>
<feature type="compositionally biased region" description="Polar residues" evidence="11">
    <location>
        <begin position="27"/>
        <end position="55"/>
    </location>
</feature>
<accession>A0A3P2A9T4</accession>
<reference evidence="13 14" key="1">
    <citation type="submission" date="2018-11" db="EMBL/GenBank/DDBJ databases">
        <title>Genomes From Bacteria Associated with the Canine Oral Cavity: a Test Case for Automated Genome-Based Taxonomic Assignment.</title>
        <authorList>
            <person name="Coil D.A."/>
            <person name="Jospin G."/>
            <person name="Darling A.E."/>
            <person name="Wallis C."/>
            <person name="Davis I.J."/>
            <person name="Harris S."/>
            <person name="Eisen J.A."/>
            <person name="Holcombe L.J."/>
            <person name="O'Flynn C."/>
        </authorList>
    </citation>
    <scope>NUCLEOTIDE SEQUENCE [LARGE SCALE GENOMIC DNA]</scope>
    <source>
        <strain evidence="13 14">COT-280</strain>
    </source>
</reference>
<evidence type="ECO:0000256" key="11">
    <source>
        <dbReference type="SAM" id="MobiDB-lite"/>
    </source>
</evidence>
<feature type="compositionally biased region" description="Low complexity" evidence="11">
    <location>
        <begin position="1"/>
        <end position="24"/>
    </location>
</feature>
<dbReference type="FunFam" id="3.40.50.300:FF:000127">
    <property type="entry name" value="Ribose import ATP-binding protein RbsA"/>
    <property type="match status" value="1"/>
</dbReference>
<evidence type="ECO:0000256" key="4">
    <source>
        <dbReference type="ARBA" id="ARBA00022597"/>
    </source>
</evidence>
<feature type="domain" description="ABC transporter" evidence="12">
    <location>
        <begin position="68"/>
        <end position="303"/>
    </location>
</feature>
<evidence type="ECO:0000259" key="12">
    <source>
        <dbReference type="PROSITE" id="PS50893"/>
    </source>
</evidence>
<dbReference type="CDD" id="cd03215">
    <property type="entry name" value="ABC_Carb_Monos_II"/>
    <property type="match status" value="1"/>
</dbReference>
<keyword evidence="5" id="KW-0677">Repeat</keyword>
<dbReference type="RefSeq" id="WP_124794242.1">
    <property type="nucleotide sequence ID" value="NZ_RQYC01000003.1"/>
</dbReference>
<evidence type="ECO:0000256" key="2">
    <source>
        <dbReference type="ARBA" id="ARBA00022448"/>
    </source>
</evidence>
<comment type="similarity">
    <text evidence="10">Belongs to the ABC transporter superfamily.</text>
</comment>
<evidence type="ECO:0000256" key="10">
    <source>
        <dbReference type="RuleBase" id="RU367029"/>
    </source>
</evidence>
<evidence type="ECO:0000256" key="5">
    <source>
        <dbReference type="ARBA" id="ARBA00022737"/>
    </source>
</evidence>
<dbReference type="GO" id="GO:0005886">
    <property type="term" value="C:plasma membrane"/>
    <property type="evidence" value="ECO:0007669"/>
    <property type="project" value="UniProtKB-SubCell"/>
</dbReference>
<keyword evidence="6 10" id="KW-0547">Nucleotide-binding</keyword>
<evidence type="ECO:0000313" key="13">
    <source>
        <dbReference type="EMBL" id="RRD91010.1"/>
    </source>
</evidence>
<feature type="domain" description="ABC transporter" evidence="12">
    <location>
        <begin position="318"/>
        <end position="559"/>
    </location>
</feature>
<keyword evidence="3" id="KW-1003">Cell membrane</keyword>
<keyword evidence="2 10" id="KW-0813">Transport</keyword>
<dbReference type="EMBL" id="RQYC01000003">
    <property type="protein sequence ID" value="RRD91010.1"/>
    <property type="molecule type" value="Genomic_DNA"/>
</dbReference>